<dbReference type="InterPro" id="IPR001579">
    <property type="entry name" value="Glyco_hydro_18_chit_AS"/>
</dbReference>
<gene>
    <name evidence="13" type="ORF">FSARC_14558</name>
</gene>
<keyword evidence="9 11" id="KW-0326">Glycosidase</keyword>
<keyword evidence="7" id="KW-0146">Chitin degradation</keyword>
<organism evidence="13 14">
    <name type="scientific">Fusarium sarcochroum</name>
    <dbReference type="NCBI Taxonomy" id="1208366"/>
    <lineage>
        <taxon>Eukaryota</taxon>
        <taxon>Fungi</taxon>
        <taxon>Dikarya</taxon>
        <taxon>Ascomycota</taxon>
        <taxon>Pezizomycotina</taxon>
        <taxon>Sordariomycetes</taxon>
        <taxon>Hypocreomycetidae</taxon>
        <taxon>Hypocreales</taxon>
        <taxon>Nectriaceae</taxon>
        <taxon>Fusarium</taxon>
        <taxon>Fusarium lateritium species complex</taxon>
    </lineage>
</organism>
<evidence type="ECO:0000313" key="13">
    <source>
        <dbReference type="EMBL" id="KAF4944880.1"/>
    </source>
</evidence>
<comment type="caution">
    <text evidence="13">The sequence shown here is derived from an EMBL/GenBank/DDBJ whole genome shotgun (WGS) entry which is preliminary data.</text>
</comment>
<dbReference type="GO" id="GO:0005576">
    <property type="term" value="C:extracellular region"/>
    <property type="evidence" value="ECO:0007669"/>
    <property type="project" value="UniProtKB-SubCell"/>
</dbReference>
<comment type="subcellular location">
    <subcellularLocation>
        <location evidence="2">Secreted</location>
    </subcellularLocation>
</comment>
<dbReference type="AlphaFoldDB" id="A0A8H4SSI4"/>
<keyword evidence="8" id="KW-0119">Carbohydrate metabolism</keyword>
<reference evidence="13" key="1">
    <citation type="journal article" date="2020" name="BMC Genomics">
        <title>Correction to: Identification and distribution of gene clusters required for synthesis of sphingolipid metabolism inhibitors in diverse species of the filamentous fungus Fusarium.</title>
        <authorList>
            <person name="Kim H.S."/>
            <person name="Lohmar J.M."/>
            <person name="Busman M."/>
            <person name="Brown D.W."/>
            <person name="Naumann T.A."/>
            <person name="Divon H.H."/>
            <person name="Lysoe E."/>
            <person name="Uhlig S."/>
            <person name="Proctor R.H."/>
        </authorList>
    </citation>
    <scope>NUCLEOTIDE SEQUENCE</scope>
    <source>
        <strain evidence="13">NRRL 20472</strain>
    </source>
</reference>
<evidence type="ECO:0000256" key="6">
    <source>
        <dbReference type="ARBA" id="ARBA00022801"/>
    </source>
</evidence>
<dbReference type="PROSITE" id="PS01095">
    <property type="entry name" value="GH18_1"/>
    <property type="match status" value="1"/>
</dbReference>
<keyword evidence="5" id="KW-0964">Secreted</keyword>
<evidence type="ECO:0000256" key="10">
    <source>
        <dbReference type="ARBA" id="ARBA00023326"/>
    </source>
</evidence>
<dbReference type="InterPro" id="IPR017853">
    <property type="entry name" value="GH"/>
</dbReference>
<dbReference type="Pfam" id="PF00704">
    <property type="entry name" value="Glyco_hydro_18"/>
    <property type="match status" value="1"/>
</dbReference>
<dbReference type="SUPFAM" id="SSF51445">
    <property type="entry name" value="(Trans)glycosidases"/>
    <property type="match status" value="1"/>
</dbReference>
<proteinExistence type="inferred from homology"/>
<dbReference type="Gene3D" id="3.20.20.80">
    <property type="entry name" value="Glycosidases"/>
    <property type="match status" value="1"/>
</dbReference>
<dbReference type="SMART" id="SM00636">
    <property type="entry name" value="Glyco_18"/>
    <property type="match status" value="1"/>
</dbReference>
<dbReference type="GO" id="GO:0008843">
    <property type="term" value="F:endochitinase activity"/>
    <property type="evidence" value="ECO:0007669"/>
    <property type="project" value="UniProtKB-EC"/>
</dbReference>
<evidence type="ECO:0000259" key="12">
    <source>
        <dbReference type="PROSITE" id="PS51910"/>
    </source>
</evidence>
<dbReference type="InterPro" id="IPR011583">
    <property type="entry name" value="Chitinase_II/V-like_cat"/>
</dbReference>
<keyword evidence="14" id="KW-1185">Reference proteome</keyword>
<evidence type="ECO:0000313" key="14">
    <source>
        <dbReference type="Proteomes" id="UP000622797"/>
    </source>
</evidence>
<dbReference type="GO" id="GO:0006032">
    <property type="term" value="P:chitin catabolic process"/>
    <property type="evidence" value="ECO:0007669"/>
    <property type="project" value="UniProtKB-KW"/>
</dbReference>
<dbReference type="PANTHER" id="PTHR11177">
    <property type="entry name" value="CHITINASE"/>
    <property type="match status" value="1"/>
</dbReference>
<dbReference type="InterPro" id="IPR001223">
    <property type="entry name" value="Glyco_hydro18_cat"/>
</dbReference>
<evidence type="ECO:0000256" key="1">
    <source>
        <dbReference type="ARBA" id="ARBA00000822"/>
    </source>
</evidence>
<evidence type="ECO:0000256" key="8">
    <source>
        <dbReference type="ARBA" id="ARBA00023277"/>
    </source>
</evidence>
<dbReference type="InterPro" id="IPR029070">
    <property type="entry name" value="Chitinase_insertion_sf"/>
</dbReference>
<keyword evidence="10" id="KW-0624">Polysaccharide degradation</keyword>
<dbReference type="Gene3D" id="3.10.50.10">
    <property type="match status" value="1"/>
</dbReference>
<dbReference type="EMBL" id="JABEXW010001282">
    <property type="protein sequence ID" value="KAF4944880.1"/>
    <property type="molecule type" value="Genomic_DNA"/>
</dbReference>
<comment type="catalytic activity">
    <reaction evidence="1">
        <text>Random endo-hydrolysis of N-acetyl-beta-D-glucosaminide (1-&gt;4)-beta-linkages in chitin and chitodextrins.</text>
        <dbReference type="EC" id="3.2.1.14"/>
    </reaction>
</comment>
<evidence type="ECO:0000256" key="4">
    <source>
        <dbReference type="ARBA" id="ARBA00012729"/>
    </source>
</evidence>
<dbReference type="EC" id="3.2.1.14" evidence="4"/>
<dbReference type="GO" id="GO:0008061">
    <property type="term" value="F:chitin binding"/>
    <property type="evidence" value="ECO:0007669"/>
    <property type="project" value="InterPro"/>
</dbReference>
<dbReference type="OrthoDB" id="76388at2759"/>
<dbReference type="InterPro" id="IPR050314">
    <property type="entry name" value="Glycosyl_Hydrlase_18"/>
</dbReference>
<evidence type="ECO:0000256" key="3">
    <source>
        <dbReference type="ARBA" id="ARBA00008682"/>
    </source>
</evidence>
<evidence type="ECO:0000256" key="5">
    <source>
        <dbReference type="ARBA" id="ARBA00022525"/>
    </source>
</evidence>
<dbReference type="Proteomes" id="UP000622797">
    <property type="component" value="Unassembled WGS sequence"/>
</dbReference>
<name>A0A8H4SSI4_9HYPO</name>
<dbReference type="SUPFAM" id="SSF54556">
    <property type="entry name" value="Chitinase insertion domain"/>
    <property type="match status" value="1"/>
</dbReference>
<evidence type="ECO:0000256" key="7">
    <source>
        <dbReference type="ARBA" id="ARBA00023024"/>
    </source>
</evidence>
<feature type="domain" description="GH18" evidence="12">
    <location>
        <begin position="21"/>
        <end position="375"/>
    </location>
</feature>
<reference evidence="13" key="2">
    <citation type="submission" date="2020-05" db="EMBL/GenBank/DDBJ databases">
        <authorList>
            <person name="Kim H.-S."/>
            <person name="Proctor R.H."/>
            <person name="Brown D.W."/>
        </authorList>
    </citation>
    <scope>NUCLEOTIDE SEQUENCE</scope>
    <source>
        <strain evidence="13">NRRL 20472</strain>
    </source>
</reference>
<evidence type="ECO:0000256" key="9">
    <source>
        <dbReference type="ARBA" id="ARBA00023295"/>
    </source>
</evidence>
<evidence type="ECO:0000256" key="11">
    <source>
        <dbReference type="RuleBase" id="RU000489"/>
    </source>
</evidence>
<protein>
    <recommendedName>
        <fullName evidence="4">chitinase</fullName>
        <ecNumber evidence="4">3.2.1.14</ecNumber>
    </recommendedName>
</protein>
<dbReference type="GO" id="GO:0000272">
    <property type="term" value="P:polysaccharide catabolic process"/>
    <property type="evidence" value="ECO:0007669"/>
    <property type="project" value="UniProtKB-KW"/>
</dbReference>
<evidence type="ECO:0000256" key="2">
    <source>
        <dbReference type="ARBA" id="ARBA00004613"/>
    </source>
</evidence>
<dbReference type="PANTHER" id="PTHR11177:SF317">
    <property type="entry name" value="CHITINASE 12-RELATED"/>
    <property type="match status" value="1"/>
</dbReference>
<keyword evidence="6 11" id="KW-0378">Hydrolase</keyword>
<dbReference type="FunFam" id="3.10.50.10:FF:000005">
    <property type="entry name" value="Endochitinase B1"/>
    <property type="match status" value="1"/>
</dbReference>
<accession>A0A8H4SSI4</accession>
<comment type="similarity">
    <text evidence="3">Belongs to the glycosyl hydrolase 18 family. Chitinase class V subfamily.</text>
</comment>
<sequence>MRLPLIFTTASVIQFQILHAAEILDHFQDHHHSPHVRDMQHVNSAYFVNCFTGDSYADLEKHYDGDSWQESNENAYGCVKQLFLLKKNNRKLKTMLSIGGWTWSTNFPVVAETLTTRSTFAKSAVTLMKDWGFDGLDIDWEYPSSTRDAENMVLLLQAVRDELDAYSARFAPGHHFQLSIAASAGFEHYSVLQIAKLAQIVDYVNLMAYDYVSSSTASHNSNLYLNSDNPGATPFNTNDAINAYIEAGLPGRKLVLGMPIYGRSFVGTSGLGKQFSGVGLANHDQGSWEDGVWDYKALPKSGADVLYDKKAQAYFSYDSGTLELVSFDPPQAIKKKVDFVKKFGLGGSMFWEASGDKRTNPDSLIETSALGLGSLDDTVNWLQYPDSRYLNIASGMESGA</sequence>
<dbReference type="PROSITE" id="PS51910">
    <property type="entry name" value="GH18_2"/>
    <property type="match status" value="1"/>
</dbReference>